<protein>
    <submittedName>
        <fullName evidence="1">Uncharacterized protein</fullName>
    </submittedName>
</protein>
<dbReference type="Proteomes" id="UP000242715">
    <property type="component" value="Unassembled WGS sequence"/>
</dbReference>
<evidence type="ECO:0000313" key="1">
    <source>
        <dbReference type="EMBL" id="GAU29785.1"/>
    </source>
</evidence>
<name>A0A2Z6N1C3_TRISU</name>
<evidence type="ECO:0000313" key="2">
    <source>
        <dbReference type="Proteomes" id="UP000242715"/>
    </source>
</evidence>
<sequence length="224" mass="26064">MLPIESGQTDSVGQYFKTMSGSRDHRSGLYTFDCPKLSVSYYNTPLPYFLSKLSRRVRRSECVSFRWLKRLVEEPHHFQCGFDSIVPKFSDDCLCSAVPLWFDHQFNRVSIIRIKESDLHVDWLGYVFGAQITFKASQRVIMKEWGLHMLTKKDLEDSEKRIGNKDLTKNCPILVSDNVEESNNKFDPKIQLPYNWLLSDEDEAVIDETKRKEIDLSNLGLLTN</sequence>
<dbReference type="OrthoDB" id="1431611at2759"/>
<gene>
    <name evidence="1" type="ORF">TSUD_161900</name>
</gene>
<reference evidence="2" key="1">
    <citation type="journal article" date="2017" name="Front. Plant Sci.">
        <title>Climate Clever Clovers: New Paradigm to Reduce the Environmental Footprint of Ruminants by Breeding Low Methanogenic Forages Utilizing Haplotype Variation.</title>
        <authorList>
            <person name="Kaur P."/>
            <person name="Appels R."/>
            <person name="Bayer P.E."/>
            <person name="Keeble-Gagnere G."/>
            <person name="Wang J."/>
            <person name="Hirakawa H."/>
            <person name="Shirasawa K."/>
            <person name="Vercoe P."/>
            <person name="Stefanova K."/>
            <person name="Durmic Z."/>
            <person name="Nichols P."/>
            <person name="Revell C."/>
            <person name="Isobe S.N."/>
            <person name="Edwards D."/>
            <person name="Erskine W."/>
        </authorList>
    </citation>
    <scope>NUCLEOTIDE SEQUENCE [LARGE SCALE GENOMIC DNA]</scope>
    <source>
        <strain evidence="2">cv. Daliak</strain>
    </source>
</reference>
<dbReference type="EMBL" id="DF973405">
    <property type="protein sequence ID" value="GAU29785.1"/>
    <property type="molecule type" value="Genomic_DNA"/>
</dbReference>
<accession>A0A2Z6N1C3</accession>
<keyword evidence="2" id="KW-1185">Reference proteome</keyword>
<proteinExistence type="predicted"/>
<organism evidence="1 2">
    <name type="scientific">Trifolium subterraneum</name>
    <name type="common">Subterranean clover</name>
    <dbReference type="NCBI Taxonomy" id="3900"/>
    <lineage>
        <taxon>Eukaryota</taxon>
        <taxon>Viridiplantae</taxon>
        <taxon>Streptophyta</taxon>
        <taxon>Embryophyta</taxon>
        <taxon>Tracheophyta</taxon>
        <taxon>Spermatophyta</taxon>
        <taxon>Magnoliopsida</taxon>
        <taxon>eudicotyledons</taxon>
        <taxon>Gunneridae</taxon>
        <taxon>Pentapetalae</taxon>
        <taxon>rosids</taxon>
        <taxon>fabids</taxon>
        <taxon>Fabales</taxon>
        <taxon>Fabaceae</taxon>
        <taxon>Papilionoideae</taxon>
        <taxon>50 kb inversion clade</taxon>
        <taxon>NPAAA clade</taxon>
        <taxon>Hologalegina</taxon>
        <taxon>IRL clade</taxon>
        <taxon>Trifolieae</taxon>
        <taxon>Trifolium</taxon>
    </lineage>
</organism>
<dbReference type="AlphaFoldDB" id="A0A2Z6N1C3"/>